<dbReference type="GeneTree" id="ENSGT00730000111991"/>
<feature type="domain" description="Immunoglobulin" evidence="4">
    <location>
        <begin position="26"/>
        <end position="111"/>
    </location>
</feature>
<dbReference type="PANTHER" id="PTHR14334">
    <property type="entry name" value="B-CELL ANTIGEN RECEPTOR COMPLEX-ASSOCIATED PROTEIN"/>
    <property type="match status" value="1"/>
</dbReference>
<gene>
    <name evidence="5" type="primary">cd79b</name>
</gene>
<protein>
    <recommendedName>
        <fullName evidence="4">Immunoglobulin domain-containing protein</fullName>
    </recommendedName>
</protein>
<organism evidence="5 6">
    <name type="scientific">Takifugu rubripes</name>
    <name type="common">Japanese pufferfish</name>
    <name type="synonym">Fugu rubripes</name>
    <dbReference type="NCBI Taxonomy" id="31033"/>
    <lineage>
        <taxon>Eukaryota</taxon>
        <taxon>Metazoa</taxon>
        <taxon>Chordata</taxon>
        <taxon>Craniata</taxon>
        <taxon>Vertebrata</taxon>
        <taxon>Euteleostomi</taxon>
        <taxon>Actinopterygii</taxon>
        <taxon>Neopterygii</taxon>
        <taxon>Teleostei</taxon>
        <taxon>Neoteleostei</taxon>
        <taxon>Acanthomorphata</taxon>
        <taxon>Eupercaria</taxon>
        <taxon>Tetraodontiformes</taxon>
        <taxon>Tetradontoidea</taxon>
        <taxon>Tetraodontidae</taxon>
        <taxon>Takifugu</taxon>
    </lineage>
</organism>
<reference evidence="5 6" key="1">
    <citation type="journal article" date="2011" name="Genome Biol. Evol.">
        <title>Integration of the genetic map and genome assembly of fugu facilitates insights into distinct features of genome evolution in teleosts and mammals.</title>
        <authorList>
            <person name="Kai W."/>
            <person name="Kikuchi K."/>
            <person name="Tohari S."/>
            <person name="Chew A.K."/>
            <person name="Tay A."/>
            <person name="Fujiwara A."/>
            <person name="Hosoya S."/>
            <person name="Suetake H."/>
            <person name="Naruse K."/>
            <person name="Brenner S."/>
            <person name="Suzuki Y."/>
            <person name="Venkatesh B."/>
        </authorList>
    </citation>
    <scope>NUCLEOTIDE SEQUENCE [LARGE SCALE GENOMIC DNA]</scope>
</reference>
<evidence type="ECO:0000256" key="2">
    <source>
        <dbReference type="SAM" id="Phobius"/>
    </source>
</evidence>
<dbReference type="KEGG" id="tru:101064965"/>
<feature type="chain" id="PRO_5030075167" description="Immunoglobulin domain-containing protein" evidence="3">
    <location>
        <begin position="20"/>
        <end position="198"/>
    </location>
</feature>
<keyword evidence="2" id="KW-0812">Transmembrane</keyword>
<dbReference type="GO" id="GO:0050853">
    <property type="term" value="P:B cell receptor signaling pathway"/>
    <property type="evidence" value="ECO:0007669"/>
    <property type="project" value="TreeGrafter"/>
</dbReference>
<dbReference type="Gene3D" id="2.60.40.10">
    <property type="entry name" value="Immunoglobulins"/>
    <property type="match status" value="1"/>
</dbReference>
<name>A0A3B5JVP4_TAKRU</name>
<dbReference type="FunCoup" id="A0A3B5JVP4">
    <property type="interactions" value="696"/>
</dbReference>
<dbReference type="Ensembl" id="ENSTRUT00000050209.2">
    <property type="protein sequence ID" value="ENSTRUP00000048663.2"/>
    <property type="gene ID" value="ENSTRUG00000022774.2"/>
</dbReference>
<dbReference type="AlphaFoldDB" id="A0A3B5JVP4"/>
<dbReference type="InterPro" id="IPR036179">
    <property type="entry name" value="Ig-like_dom_sf"/>
</dbReference>
<dbReference type="PANTHER" id="PTHR14334:SF2">
    <property type="entry name" value="B-CELL ANTIGEN RECEPTOR COMPLEX-ASSOCIATED PROTEIN BETA CHAIN"/>
    <property type="match status" value="1"/>
</dbReference>
<dbReference type="STRING" id="31033.ENSTRUP00000048663"/>
<dbReference type="CTD" id="974"/>
<keyword evidence="3" id="KW-0732">Signal</keyword>
<dbReference type="GeneID" id="101064965"/>
<dbReference type="RefSeq" id="XP_003961066.2">
    <property type="nucleotide sequence ID" value="XM_003961017.3"/>
</dbReference>
<evidence type="ECO:0000256" key="1">
    <source>
        <dbReference type="ARBA" id="ARBA00023319"/>
    </source>
</evidence>
<keyword evidence="2" id="KW-1133">Transmembrane helix</keyword>
<accession>A0A3B5JVP4</accession>
<dbReference type="SMART" id="SM00409">
    <property type="entry name" value="IG"/>
    <property type="match status" value="1"/>
</dbReference>
<evidence type="ECO:0000313" key="6">
    <source>
        <dbReference type="Proteomes" id="UP000005226"/>
    </source>
</evidence>
<keyword evidence="6" id="KW-1185">Reference proteome</keyword>
<reference evidence="5" key="2">
    <citation type="submission" date="2025-08" db="UniProtKB">
        <authorList>
            <consortium name="Ensembl"/>
        </authorList>
    </citation>
    <scope>IDENTIFICATION</scope>
</reference>
<feature type="transmembrane region" description="Helical" evidence="2">
    <location>
        <begin position="128"/>
        <end position="146"/>
    </location>
</feature>
<dbReference type="GO" id="GO:0019815">
    <property type="term" value="C:B cell receptor complex"/>
    <property type="evidence" value="ECO:0007669"/>
    <property type="project" value="TreeGrafter"/>
</dbReference>
<dbReference type="InParanoid" id="A0A3B5JVP4"/>
<sequence length="198" mass="22428">MSWLLAGCYGLVLMTISGALQIRQCPRFIGVGTRHQVRIHCSVSSGLVQWYRLNKYNEDRNKAEEVKAGGRISVPSPGTQLFISALRVEDKGVYFCKVNDTWGSGTELQVFRSGNRMKAQYRTNMKDGLIMFQALLLAVCIAALMLRKHKLQENRDSLYEEPETDHIYEGLAIETCDGGLYEELSVYTRPDEAEAPWK</sequence>
<reference evidence="5" key="3">
    <citation type="submission" date="2025-09" db="UniProtKB">
        <authorList>
            <consortium name="Ensembl"/>
        </authorList>
    </citation>
    <scope>IDENTIFICATION</scope>
</reference>
<dbReference type="OMA" id="PVHFICY"/>
<proteinExistence type="predicted"/>
<evidence type="ECO:0000256" key="3">
    <source>
        <dbReference type="SAM" id="SignalP"/>
    </source>
</evidence>
<dbReference type="OrthoDB" id="9894386at2759"/>
<dbReference type="GO" id="GO:0030183">
    <property type="term" value="P:B cell differentiation"/>
    <property type="evidence" value="ECO:0007669"/>
    <property type="project" value="TreeGrafter"/>
</dbReference>
<dbReference type="Proteomes" id="UP000005226">
    <property type="component" value="Chromosome 1"/>
</dbReference>
<feature type="signal peptide" evidence="3">
    <location>
        <begin position="1"/>
        <end position="19"/>
    </location>
</feature>
<dbReference type="SUPFAM" id="SSF48726">
    <property type="entry name" value="Immunoglobulin"/>
    <property type="match status" value="1"/>
</dbReference>
<dbReference type="InterPro" id="IPR013106">
    <property type="entry name" value="Ig_V-set"/>
</dbReference>
<dbReference type="InterPro" id="IPR013783">
    <property type="entry name" value="Ig-like_fold"/>
</dbReference>
<evidence type="ECO:0000313" key="5">
    <source>
        <dbReference type="Ensembl" id="ENSTRUP00000048663.2"/>
    </source>
</evidence>
<dbReference type="InterPro" id="IPR003599">
    <property type="entry name" value="Ig_sub"/>
</dbReference>
<keyword evidence="1" id="KW-0393">Immunoglobulin domain</keyword>
<keyword evidence="2" id="KW-0472">Membrane</keyword>
<evidence type="ECO:0000259" key="4">
    <source>
        <dbReference type="SMART" id="SM00409"/>
    </source>
</evidence>
<dbReference type="CDD" id="cd00099">
    <property type="entry name" value="IgV"/>
    <property type="match status" value="1"/>
</dbReference>
<dbReference type="GO" id="GO:0009897">
    <property type="term" value="C:external side of plasma membrane"/>
    <property type="evidence" value="ECO:0007669"/>
    <property type="project" value="TreeGrafter"/>
</dbReference>
<dbReference type="Pfam" id="PF07686">
    <property type="entry name" value="V-set"/>
    <property type="match status" value="1"/>
</dbReference>